<gene>
    <name evidence="3" type="ORF">EB796_006182</name>
</gene>
<feature type="compositionally biased region" description="Polar residues" evidence="2">
    <location>
        <begin position="14"/>
        <end position="45"/>
    </location>
</feature>
<dbReference type="EMBL" id="VXIV02000869">
    <property type="protein sequence ID" value="KAF6035506.1"/>
    <property type="molecule type" value="Genomic_DNA"/>
</dbReference>
<dbReference type="GO" id="GO:1990456">
    <property type="term" value="P:mitochondrion-endoplasmic reticulum membrane tethering"/>
    <property type="evidence" value="ECO:0007669"/>
    <property type="project" value="TreeGrafter"/>
</dbReference>
<dbReference type="OrthoDB" id="26740at2759"/>
<protein>
    <submittedName>
        <fullName evidence="3">TEX2</fullName>
    </submittedName>
</protein>
<dbReference type="GO" id="GO:0032865">
    <property type="term" value="C:ERMES complex"/>
    <property type="evidence" value="ECO:0007669"/>
    <property type="project" value="TreeGrafter"/>
</dbReference>
<reference evidence="3" key="1">
    <citation type="submission" date="2020-06" db="EMBL/GenBank/DDBJ databases">
        <title>Draft genome of Bugula neritina, a colonial animal packing powerful symbionts and potential medicines.</title>
        <authorList>
            <person name="Rayko M."/>
        </authorList>
    </citation>
    <scope>NUCLEOTIDE SEQUENCE [LARGE SCALE GENOMIC DNA]</scope>
    <source>
        <strain evidence="3">Kwan_BN1</strain>
    </source>
</reference>
<dbReference type="PANTHER" id="PTHR13466:SF0">
    <property type="entry name" value="SMP-LTD DOMAIN-CONTAINING PROTEIN"/>
    <property type="match status" value="1"/>
</dbReference>
<dbReference type="GO" id="GO:0015914">
    <property type="term" value="P:phospholipid transport"/>
    <property type="evidence" value="ECO:0007669"/>
    <property type="project" value="TreeGrafter"/>
</dbReference>
<evidence type="ECO:0000256" key="1">
    <source>
        <dbReference type="ARBA" id="ARBA00004586"/>
    </source>
</evidence>
<dbReference type="Proteomes" id="UP000593567">
    <property type="component" value="Unassembled WGS sequence"/>
</dbReference>
<evidence type="ECO:0000313" key="4">
    <source>
        <dbReference type="Proteomes" id="UP000593567"/>
    </source>
</evidence>
<proteinExistence type="predicted"/>
<evidence type="ECO:0000256" key="2">
    <source>
        <dbReference type="SAM" id="MobiDB-lite"/>
    </source>
</evidence>
<feature type="region of interest" description="Disordered" evidence="2">
    <location>
        <begin position="1"/>
        <end position="45"/>
    </location>
</feature>
<accession>A0A7J7KD87</accession>
<dbReference type="AlphaFoldDB" id="A0A7J7KD87"/>
<dbReference type="PANTHER" id="PTHR13466">
    <property type="entry name" value="TEX2 PROTEIN-RELATED"/>
    <property type="match status" value="1"/>
</dbReference>
<comment type="subcellular location">
    <subcellularLocation>
        <location evidence="1">Endoplasmic reticulum membrane</location>
    </subcellularLocation>
</comment>
<name>A0A7J7KD87_BUGNE</name>
<evidence type="ECO:0000313" key="3">
    <source>
        <dbReference type="EMBL" id="KAF6035506.1"/>
    </source>
</evidence>
<sequence>MKFIVSASEPVEAANSSISTGNVENTRTPKTVQTAPPTSSVNDLLNQNQRDMPKVQSSQSFVLAEEEPDSLHSLLTHQHTLSASINASPSASGMSLMSTSSKHHPGESGIFYQMKSKSERLSYLFKSFRKGTTKLRGNRSQVFTDDNASLAYEEIVNVQSNDSEAGNLAALPDPLQLHDQEGMQRISTGHTFQDEGQSDNLPSTSFSMTWYKGLSIAIGTGCFLAVASSSPLFLGISCGSFVTYVLLKTYTWLLNPDVVVVYLPSATDNNSRFKYSPLQNLPRNTNESVEQSVREFQKRITYPTQRQFCKARRHVSETEETIAVNIPKRATWNESTHDVTFVQQIQVDMRNYAVELQPNSLGIPRLFSKRYPICLIHKRAVSDNRNTQSHFLGVQGRIPDVIVLFSRTGREKEEWYKSFIQSICHMNVILGIDSVAFC</sequence>
<comment type="caution">
    <text evidence="3">The sequence shown here is derived from an EMBL/GenBank/DDBJ whole genome shotgun (WGS) entry which is preliminary data.</text>
</comment>
<organism evidence="3 4">
    <name type="scientific">Bugula neritina</name>
    <name type="common">Brown bryozoan</name>
    <name type="synonym">Sertularia neritina</name>
    <dbReference type="NCBI Taxonomy" id="10212"/>
    <lineage>
        <taxon>Eukaryota</taxon>
        <taxon>Metazoa</taxon>
        <taxon>Spiralia</taxon>
        <taxon>Lophotrochozoa</taxon>
        <taxon>Bryozoa</taxon>
        <taxon>Gymnolaemata</taxon>
        <taxon>Cheilostomatida</taxon>
        <taxon>Flustrina</taxon>
        <taxon>Buguloidea</taxon>
        <taxon>Bugulidae</taxon>
        <taxon>Bugula</taxon>
    </lineage>
</organism>
<dbReference type="GO" id="GO:0005789">
    <property type="term" value="C:endoplasmic reticulum membrane"/>
    <property type="evidence" value="ECO:0007669"/>
    <property type="project" value="UniProtKB-SubCell"/>
</dbReference>
<keyword evidence="4" id="KW-1185">Reference proteome</keyword>
<dbReference type="GO" id="GO:0008289">
    <property type="term" value="F:lipid binding"/>
    <property type="evidence" value="ECO:0007669"/>
    <property type="project" value="TreeGrafter"/>
</dbReference>